<protein>
    <recommendedName>
        <fullName evidence="4">7-methyl-GTP pyrophosphatase</fullName>
        <shortName evidence="4">m(7)GTP pyrophosphatase</shortName>
        <ecNumber evidence="4">3.6.1.-</ecNumber>
    </recommendedName>
</protein>
<name>A0A5B8XN43_9DELT</name>
<accession>A0A5B8XN43</accession>
<dbReference type="SUPFAM" id="SSF52972">
    <property type="entry name" value="ITPase-like"/>
    <property type="match status" value="1"/>
</dbReference>
<evidence type="ECO:0000313" key="6">
    <source>
        <dbReference type="Proteomes" id="UP000321595"/>
    </source>
</evidence>
<dbReference type="Proteomes" id="UP000321595">
    <property type="component" value="Chromosome"/>
</dbReference>
<dbReference type="Gene3D" id="3.90.950.10">
    <property type="match status" value="1"/>
</dbReference>
<dbReference type="EC" id="3.6.1.-" evidence="4"/>
<feature type="site" description="Important for substrate specificity" evidence="4">
    <location>
        <position position="156"/>
    </location>
</feature>
<dbReference type="HAMAP" id="MF_00528">
    <property type="entry name" value="Maf"/>
    <property type="match status" value="1"/>
</dbReference>
<dbReference type="OrthoDB" id="9807767at2"/>
<evidence type="ECO:0000256" key="1">
    <source>
        <dbReference type="ARBA" id="ARBA00004496"/>
    </source>
</evidence>
<keyword evidence="3 4" id="KW-0378">Hydrolase</keyword>
<reference evidence="5 6" key="1">
    <citation type="submission" date="2019-08" db="EMBL/GenBank/DDBJ databases">
        <authorList>
            <person name="Liang Q."/>
        </authorList>
    </citation>
    <scope>NUCLEOTIDE SEQUENCE [LARGE SCALE GENOMIC DNA]</scope>
    <source>
        <strain evidence="5 6">V1718</strain>
    </source>
</reference>
<feature type="site" description="Important for substrate specificity" evidence="4">
    <location>
        <position position="74"/>
    </location>
</feature>
<keyword evidence="2 4" id="KW-0963">Cytoplasm</keyword>
<gene>
    <name evidence="5" type="primary">maf</name>
    <name evidence="5" type="ORF">FRD01_04025</name>
</gene>
<dbReference type="PANTHER" id="PTHR43213">
    <property type="entry name" value="BIFUNCTIONAL DTTP/UTP PYROPHOSPHATASE/METHYLTRANSFERASE PROTEIN-RELATED"/>
    <property type="match status" value="1"/>
</dbReference>
<organism evidence="5 6">
    <name type="scientific">Microvenator marinus</name>
    <dbReference type="NCBI Taxonomy" id="2600177"/>
    <lineage>
        <taxon>Bacteria</taxon>
        <taxon>Deltaproteobacteria</taxon>
        <taxon>Bradymonadales</taxon>
        <taxon>Microvenatoraceae</taxon>
        <taxon>Microvenator</taxon>
    </lineage>
</organism>
<comment type="similarity">
    <text evidence="4">Belongs to the Maf family. YceF subfamily.</text>
</comment>
<dbReference type="AlphaFoldDB" id="A0A5B8XN43"/>
<keyword evidence="4" id="KW-0546">Nucleotide metabolism</keyword>
<dbReference type="Pfam" id="PF02545">
    <property type="entry name" value="Maf"/>
    <property type="match status" value="1"/>
</dbReference>
<comment type="cofactor">
    <cofactor evidence="4">
        <name>a divalent metal cation</name>
        <dbReference type="ChEBI" id="CHEBI:60240"/>
    </cofactor>
</comment>
<comment type="caution">
    <text evidence="4">Lacks conserved residue(s) required for the propagation of feature annotation.</text>
</comment>
<dbReference type="KEGG" id="bbae:FRD01_04025"/>
<dbReference type="EMBL" id="CP042467">
    <property type="protein sequence ID" value="QED26428.1"/>
    <property type="molecule type" value="Genomic_DNA"/>
</dbReference>
<sequence>MESTRPRIVLATESRYKKELFSQLRIHFESKAAHIDESRRAGEAPAAMARRLALEKAQAIFAEDPTSWVIGADQVIYLEDEAFSKPGSAEAAVEQLLKLQGRTHTLLSAIALVGPGGVWSAEAPFEMTMRSFSRAELERYVEVDQPLDCAGAYKVEAAGIRLFERMRGDDFTSIIGLPLTSVIDVLESAGLWSQVKYEL</sequence>
<dbReference type="InterPro" id="IPR003697">
    <property type="entry name" value="Maf-like"/>
</dbReference>
<dbReference type="CDD" id="cd00555">
    <property type="entry name" value="Maf"/>
    <property type="match status" value="1"/>
</dbReference>
<dbReference type="PANTHER" id="PTHR43213:SF10">
    <property type="entry name" value="7-METHYL-GTP PYROPHOSPHATASE"/>
    <property type="match status" value="1"/>
</dbReference>
<evidence type="ECO:0000256" key="2">
    <source>
        <dbReference type="ARBA" id="ARBA00022490"/>
    </source>
</evidence>
<dbReference type="GO" id="GO:0009117">
    <property type="term" value="P:nucleotide metabolic process"/>
    <property type="evidence" value="ECO:0007669"/>
    <property type="project" value="UniProtKB-KW"/>
</dbReference>
<proteinExistence type="inferred from homology"/>
<dbReference type="GO" id="GO:0005737">
    <property type="term" value="C:cytoplasm"/>
    <property type="evidence" value="ECO:0007669"/>
    <property type="project" value="UniProtKB-SubCell"/>
</dbReference>
<dbReference type="RefSeq" id="WP_146957855.1">
    <property type="nucleotide sequence ID" value="NZ_CP042467.1"/>
</dbReference>
<feature type="active site" description="Proton acceptor" evidence="4">
    <location>
        <position position="73"/>
    </location>
</feature>
<dbReference type="GO" id="GO:0047429">
    <property type="term" value="F:nucleoside triphosphate diphosphatase activity"/>
    <property type="evidence" value="ECO:0007669"/>
    <property type="project" value="InterPro"/>
</dbReference>
<evidence type="ECO:0000256" key="4">
    <source>
        <dbReference type="HAMAP-Rule" id="MF_00528"/>
    </source>
</evidence>
<comment type="subcellular location">
    <subcellularLocation>
        <location evidence="1 4">Cytoplasm</location>
    </subcellularLocation>
</comment>
<comment type="catalytic activity">
    <reaction evidence="4">
        <text>N(7)-methyl-GTP + H2O = N(7)-methyl-GMP + diphosphate + H(+)</text>
        <dbReference type="Rhea" id="RHEA:58744"/>
        <dbReference type="ChEBI" id="CHEBI:15377"/>
        <dbReference type="ChEBI" id="CHEBI:15378"/>
        <dbReference type="ChEBI" id="CHEBI:33019"/>
        <dbReference type="ChEBI" id="CHEBI:58285"/>
        <dbReference type="ChEBI" id="CHEBI:87133"/>
    </reaction>
</comment>
<evidence type="ECO:0000256" key="3">
    <source>
        <dbReference type="ARBA" id="ARBA00022801"/>
    </source>
</evidence>
<dbReference type="PIRSF" id="PIRSF006305">
    <property type="entry name" value="Maf"/>
    <property type="match status" value="1"/>
</dbReference>
<keyword evidence="6" id="KW-1185">Reference proteome</keyword>
<dbReference type="InterPro" id="IPR029001">
    <property type="entry name" value="ITPase-like_fam"/>
</dbReference>
<comment type="function">
    <text evidence="4">Nucleoside triphosphate pyrophosphatase that hydrolyzes 7-methyl-GTP (m(7)GTP). May have a dual role in cell division arrest and in preventing the incorporation of modified nucleotides into cellular nucleic acids.</text>
</comment>
<feature type="site" description="Important for substrate specificity" evidence="4">
    <location>
        <position position="16"/>
    </location>
</feature>
<dbReference type="NCBIfam" id="TIGR00172">
    <property type="entry name" value="maf"/>
    <property type="match status" value="1"/>
</dbReference>
<evidence type="ECO:0000313" key="5">
    <source>
        <dbReference type="EMBL" id="QED26428.1"/>
    </source>
</evidence>